<evidence type="ECO:0000313" key="2">
    <source>
        <dbReference type="EMBL" id="EQC41082.1"/>
    </source>
</evidence>
<dbReference type="InterPro" id="IPR011993">
    <property type="entry name" value="PH-like_dom_sf"/>
</dbReference>
<dbReference type="eggNOG" id="ENOG502SETR">
    <property type="taxonomic scope" value="Eukaryota"/>
</dbReference>
<dbReference type="Proteomes" id="UP000030762">
    <property type="component" value="Unassembled WGS sequence"/>
</dbReference>
<dbReference type="Gene3D" id="3.30.1520.10">
    <property type="entry name" value="Phox-like domain"/>
    <property type="match status" value="1"/>
</dbReference>
<dbReference type="SMART" id="SM00233">
    <property type="entry name" value="PH"/>
    <property type="match status" value="1"/>
</dbReference>
<reference evidence="2 3" key="1">
    <citation type="submission" date="2012-04" db="EMBL/GenBank/DDBJ databases">
        <title>The Genome Sequence of Saprolegnia declina VS20.</title>
        <authorList>
            <consortium name="The Broad Institute Genome Sequencing Platform"/>
            <person name="Russ C."/>
            <person name="Nusbaum C."/>
            <person name="Tyler B."/>
            <person name="van West P."/>
            <person name="Dieguez-Uribeondo J."/>
            <person name="de Bruijn I."/>
            <person name="Tripathy S."/>
            <person name="Jiang R."/>
            <person name="Young S.K."/>
            <person name="Zeng Q."/>
            <person name="Gargeya S."/>
            <person name="Fitzgerald M."/>
            <person name="Haas B."/>
            <person name="Abouelleil A."/>
            <person name="Alvarado L."/>
            <person name="Arachchi H.M."/>
            <person name="Berlin A."/>
            <person name="Chapman S.B."/>
            <person name="Goldberg J."/>
            <person name="Griggs A."/>
            <person name="Gujja S."/>
            <person name="Hansen M."/>
            <person name="Howarth C."/>
            <person name="Imamovic A."/>
            <person name="Larimer J."/>
            <person name="McCowen C."/>
            <person name="Montmayeur A."/>
            <person name="Murphy C."/>
            <person name="Neiman D."/>
            <person name="Pearson M."/>
            <person name="Priest M."/>
            <person name="Roberts A."/>
            <person name="Saif S."/>
            <person name="Shea T."/>
            <person name="Sisk P."/>
            <person name="Sykes S."/>
            <person name="Wortman J."/>
            <person name="Nusbaum C."/>
            <person name="Birren B."/>
        </authorList>
    </citation>
    <scope>NUCLEOTIDE SEQUENCE [LARGE SCALE GENOMIC DNA]</scope>
    <source>
        <strain evidence="2 3">VS20</strain>
    </source>
</reference>
<accession>T0SDZ2</accession>
<keyword evidence="3" id="KW-1185">Reference proteome</keyword>
<evidence type="ECO:0000259" key="1">
    <source>
        <dbReference type="PROSITE" id="PS50003"/>
    </source>
</evidence>
<dbReference type="InterPro" id="IPR001849">
    <property type="entry name" value="PH_domain"/>
</dbReference>
<dbReference type="EMBL" id="JH767135">
    <property type="protein sequence ID" value="EQC41082.1"/>
    <property type="molecule type" value="Genomic_DNA"/>
</dbReference>
<dbReference type="VEuPathDB" id="FungiDB:SDRG_02135"/>
<dbReference type="InterPro" id="IPR036871">
    <property type="entry name" value="PX_dom_sf"/>
</dbReference>
<name>T0SDZ2_SAPDV</name>
<dbReference type="RefSeq" id="XP_008605926.1">
    <property type="nucleotide sequence ID" value="XM_008607704.1"/>
</dbReference>
<organism evidence="2 3">
    <name type="scientific">Saprolegnia diclina (strain VS20)</name>
    <dbReference type="NCBI Taxonomy" id="1156394"/>
    <lineage>
        <taxon>Eukaryota</taxon>
        <taxon>Sar</taxon>
        <taxon>Stramenopiles</taxon>
        <taxon>Oomycota</taxon>
        <taxon>Saprolegniomycetes</taxon>
        <taxon>Saprolegniales</taxon>
        <taxon>Saprolegniaceae</taxon>
        <taxon>Saprolegnia</taxon>
    </lineage>
</organism>
<dbReference type="SUPFAM" id="SSF50729">
    <property type="entry name" value="PH domain-like"/>
    <property type="match status" value="1"/>
</dbReference>
<gene>
    <name evidence="2" type="ORF">SDRG_02135</name>
</gene>
<protein>
    <recommendedName>
        <fullName evidence="1">PH domain-containing protein</fullName>
    </recommendedName>
</protein>
<dbReference type="Pfam" id="PF00169">
    <property type="entry name" value="PH"/>
    <property type="match status" value="1"/>
</dbReference>
<dbReference type="OrthoDB" id="185175at2759"/>
<dbReference type="InterPro" id="IPR051707">
    <property type="entry name" value="PI-Interact_SigTrans_Reg"/>
</dbReference>
<feature type="domain" description="PH" evidence="1">
    <location>
        <begin position="1"/>
        <end position="114"/>
    </location>
</feature>
<dbReference type="AlphaFoldDB" id="T0SDZ2"/>
<sequence length="306" mass="33009">MEGYLLKQGHVVKNWRRRYFRLVDASLAYYDSHRHDAKRCGQIALTGATVALGDGIGSLGEGVASAADERRFVFRVIDGSSHVAYYMCAEVPSGSDASRANAAAWVACVQASIRAASSTSVDSLPVALSSETQLSATVVSAKIGTSDEIYEVHCEASVVLPCADGLEEIKCSWTLWHTRSDFVALDGHLRSLIADEMVSLAFPTVHAAVSFTQRISASSLPVCTAALDAYVQKLLARPFMGRRNQPSAELVLDFLEYAAHASQLPAPQRKHHATRAHAGMPEPAHDNAKSRMAKIGRKLLMDAVAD</sequence>
<dbReference type="Gene3D" id="2.30.29.30">
    <property type="entry name" value="Pleckstrin-homology domain (PH domain)/Phosphotyrosine-binding domain (PTB)"/>
    <property type="match status" value="1"/>
</dbReference>
<dbReference type="GO" id="GO:0035091">
    <property type="term" value="F:phosphatidylinositol binding"/>
    <property type="evidence" value="ECO:0007669"/>
    <property type="project" value="InterPro"/>
</dbReference>
<dbReference type="PANTHER" id="PTHR14336">
    <property type="entry name" value="TANDEM PH DOMAIN CONTAINING PROTEIN"/>
    <property type="match status" value="1"/>
</dbReference>
<dbReference type="OMA" id="SHVAYYM"/>
<evidence type="ECO:0000313" key="3">
    <source>
        <dbReference type="Proteomes" id="UP000030762"/>
    </source>
</evidence>
<dbReference type="GeneID" id="19942862"/>
<proteinExistence type="predicted"/>
<dbReference type="PANTHER" id="PTHR14336:SF8">
    <property type="entry name" value="PROTEIN OPY1"/>
    <property type="match status" value="1"/>
</dbReference>
<dbReference type="PROSITE" id="PS50003">
    <property type="entry name" value="PH_DOMAIN"/>
    <property type="match status" value="1"/>
</dbReference>
<dbReference type="InParanoid" id="T0SDZ2"/>